<dbReference type="InterPro" id="IPR036291">
    <property type="entry name" value="NAD(P)-bd_dom_sf"/>
</dbReference>
<feature type="domain" description="Gfo/Idh/MocA-like oxidoreductase N-terminal" evidence="1">
    <location>
        <begin position="5"/>
        <end position="116"/>
    </location>
</feature>
<comment type="caution">
    <text evidence="3">The sequence shown here is derived from an EMBL/GenBank/DDBJ whole genome shotgun (WGS) entry which is preliminary data.</text>
</comment>
<evidence type="ECO:0000259" key="2">
    <source>
        <dbReference type="Pfam" id="PF02894"/>
    </source>
</evidence>
<dbReference type="Gene3D" id="3.30.360.10">
    <property type="entry name" value="Dihydrodipicolinate Reductase, domain 2"/>
    <property type="match status" value="1"/>
</dbReference>
<dbReference type="Pfam" id="PF02894">
    <property type="entry name" value="GFO_IDH_MocA_C"/>
    <property type="match status" value="1"/>
</dbReference>
<dbReference type="InterPro" id="IPR000683">
    <property type="entry name" value="Gfo/Idh/MocA-like_OxRdtase_N"/>
</dbReference>
<dbReference type="GO" id="GO:0016491">
    <property type="term" value="F:oxidoreductase activity"/>
    <property type="evidence" value="ECO:0007669"/>
    <property type="project" value="TreeGrafter"/>
</dbReference>
<dbReference type="PANTHER" id="PTHR42840">
    <property type="entry name" value="NAD(P)-BINDING ROSSMANN-FOLD SUPERFAMILY PROTEIN-RELATED"/>
    <property type="match status" value="1"/>
</dbReference>
<dbReference type="Gene3D" id="3.40.50.720">
    <property type="entry name" value="NAD(P)-binding Rossmann-like Domain"/>
    <property type="match status" value="1"/>
</dbReference>
<dbReference type="GO" id="GO:0005737">
    <property type="term" value="C:cytoplasm"/>
    <property type="evidence" value="ECO:0007669"/>
    <property type="project" value="TreeGrafter"/>
</dbReference>
<protein>
    <submittedName>
        <fullName evidence="3">Uncharacterized protein</fullName>
    </submittedName>
</protein>
<accession>A0A8H6L1B4</accession>
<dbReference type="GO" id="GO:0000166">
    <property type="term" value="F:nucleotide binding"/>
    <property type="evidence" value="ECO:0007669"/>
    <property type="project" value="InterPro"/>
</dbReference>
<dbReference type="InterPro" id="IPR004104">
    <property type="entry name" value="Gfo/Idh/MocA-like_OxRdtase_C"/>
</dbReference>
<evidence type="ECO:0000313" key="3">
    <source>
        <dbReference type="EMBL" id="KAF6231841.1"/>
    </source>
</evidence>
<proteinExistence type="predicted"/>
<dbReference type="OrthoDB" id="64915at2759"/>
<dbReference type="SUPFAM" id="SSF55347">
    <property type="entry name" value="Glyceraldehyde-3-phosphate dehydrogenase-like, C-terminal domain"/>
    <property type="match status" value="1"/>
</dbReference>
<dbReference type="EMBL" id="JACCJC010000053">
    <property type="protein sequence ID" value="KAF6231841.1"/>
    <property type="molecule type" value="Genomic_DNA"/>
</dbReference>
<gene>
    <name evidence="3" type="ORF">HO173_009924</name>
</gene>
<dbReference type="PANTHER" id="PTHR42840:SF5">
    <property type="entry name" value="NAD(P)-BINDING ROSSMANN-FOLD SUPERFAMILY PROTEIN"/>
    <property type="match status" value="1"/>
</dbReference>
<dbReference type="Pfam" id="PF01408">
    <property type="entry name" value="GFO_IDH_MocA"/>
    <property type="match status" value="1"/>
</dbReference>
<name>A0A8H6L1B4_9LECA</name>
<dbReference type="GeneID" id="59291572"/>
<evidence type="ECO:0000259" key="1">
    <source>
        <dbReference type="Pfam" id="PF01408"/>
    </source>
</evidence>
<dbReference type="SUPFAM" id="SSF51735">
    <property type="entry name" value="NAD(P)-binding Rossmann-fold domains"/>
    <property type="match status" value="1"/>
</dbReference>
<sequence length="342" mass="37273">MMTVGVAIIGGGIFAREEHLPAVRASKDLTLKAVYSRSLKSAQSLAVDSDVQLYSDDSGSGKSCADLLKRSDVQAVIIALPIPKQAEYIRLALSASKHVLSEKPIAENVKDAQELISWYYANIDSKKVTWSVAENFRYLASFEYAREQVQKAGRLLGFRAKRYSMVKGGKYFETEWRKNPTHQGGFLLDGGVHVTAGLRLLLGPENTITRLSAFSAQLQKHLPPVDTIDAAMKTKSGATGTFSVSFGTSFTGYEFNIACEGGTVSLSVFGSTVTTVVEGKEEKSVVDDERTGVPPEVRKWGEALAAGQCNEKQRPEEALADLELLENMLRSDGEPLDCILQI</sequence>
<evidence type="ECO:0000313" key="4">
    <source>
        <dbReference type="Proteomes" id="UP000578531"/>
    </source>
</evidence>
<dbReference type="GO" id="GO:0006740">
    <property type="term" value="P:NADPH regeneration"/>
    <property type="evidence" value="ECO:0007669"/>
    <property type="project" value="TreeGrafter"/>
</dbReference>
<dbReference type="AlphaFoldDB" id="A0A8H6L1B4"/>
<feature type="domain" description="Gfo/Idh/MocA-like oxidoreductase C-terminal" evidence="2">
    <location>
        <begin position="157"/>
        <end position="307"/>
    </location>
</feature>
<dbReference type="RefSeq" id="XP_037161273.1">
    <property type="nucleotide sequence ID" value="XM_037311811.1"/>
</dbReference>
<organism evidence="3 4">
    <name type="scientific">Letharia columbiana</name>
    <dbReference type="NCBI Taxonomy" id="112416"/>
    <lineage>
        <taxon>Eukaryota</taxon>
        <taxon>Fungi</taxon>
        <taxon>Dikarya</taxon>
        <taxon>Ascomycota</taxon>
        <taxon>Pezizomycotina</taxon>
        <taxon>Lecanoromycetes</taxon>
        <taxon>OSLEUM clade</taxon>
        <taxon>Lecanoromycetidae</taxon>
        <taxon>Lecanorales</taxon>
        <taxon>Lecanorineae</taxon>
        <taxon>Parmeliaceae</taxon>
        <taxon>Letharia</taxon>
    </lineage>
</organism>
<keyword evidence="4" id="KW-1185">Reference proteome</keyword>
<reference evidence="3 4" key="1">
    <citation type="journal article" date="2020" name="Genomics">
        <title>Complete, high-quality genomes from long-read metagenomic sequencing of two wolf lichen thalli reveals enigmatic genome architecture.</title>
        <authorList>
            <person name="McKenzie S.K."/>
            <person name="Walston R.F."/>
            <person name="Allen J.L."/>
        </authorList>
    </citation>
    <scope>NUCLEOTIDE SEQUENCE [LARGE SCALE GENOMIC DNA]</scope>
    <source>
        <strain evidence="3">WasteWater2</strain>
    </source>
</reference>
<dbReference type="Proteomes" id="UP000578531">
    <property type="component" value="Unassembled WGS sequence"/>
</dbReference>